<name>A0A2H3DML2_ARMGA</name>
<dbReference type="STRING" id="47427.A0A2H3DML2"/>
<sequence>LDPCLNFGASPSPGVWGRIADAMVKILLSRGVEVLLKWVDDFIFFHYPKSRT</sequence>
<feature type="non-terminal residue" evidence="1">
    <location>
        <position position="1"/>
    </location>
</feature>
<accession>A0A2H3DML2</accession>
<gene>
    <name evidence="1" type="ORF">ARMGADRAFT_883776</name>
</gene>
<evidence type="ECO:0000313" key="1">
    <source>
        <dbReference type="EMBL" id="PBK92712.1"/>
    </source>
</evidence>
<dbReference type="OrthoDB" id="3255824at2759"/>
<organism evidence="1 2">
    <name type="scientific">Armillaria gallica</name>
    <name type="common">Bulbous honey fungus</name>
    <name type="synonym">Armillaria bulbosa</name>
    <dbReference type="NCBI Taxonomy" id="47427"/>
    <lineage>
        <taxon>Eukaryota</taxon>
        <taxon>Fungi</taxon>
        <taxon>Dikarya</taxon>
        <taxon>Basidiomycota</taxon>
        <taxon>Agaricomycotina</taxon>
        <taxon>Agaricomycetes</taxon>
        <taxon>Agaricomycetidae</taxon>
        <taxon>Agaricales</taxon>
        <taxon>Marasmiineae</taxon>
        <taxon>Physalacriaceae</taxon>
        <taxon>Armillaria</taxon>
    </lineage>
</organism>
<dbReference type="Proteomes" id="UP000217790">
    <property type="component" value="Unassembled WGS sequence"/>
</dbReference>
<dbReference type="EMBL" id="KZ293658">
    <property type="protein sequence ID" value="PBK92712.1"/>
    <property type="molecule type" value="Genomic_DNA"/>
</dbReference>
<proteinExistence type="predicted"/>
<protein>
    <recommendedName>
        <fullName evidence="3">Reverse transcriptase domain-containing protein</fullName>
    </recommendedName>
</protein>
<evidence type="ECO:0000313" key="2">
    <source>
        <dbReference type="Proteomes" id="UP000217790"/>
    </source>
</evidence>
<dbReference type="AlphaFoldDB" id="A0A2H3DML2"/>
<keyword evidence="2" id="KW-1185">Reference proteome</keyword>
<feature type="non-terminal residue" evidence="1">
    <location>
        <position position="52"/>
    </location>
</feature>
<reference evidence="2" key="1">
    <citation type="journal article" date="2017" name="Nat. Ecol. Evol.">
        <title>Genome expansion and lineage-specific genetic innovations in the forest pathogenic fungi Armillaria.</title>
        <authorList>
            <person name="Sipos G."/>
            <person name="Prasanna A.N."/>
            <person name="Walter M.C."/>
            <person name="O'Connor E."/>
            <person name="Balint B."/>
            <person name="Krizsan K."/>
            <person name="Kiss B."/>
            <person name="Hess J."/>
            <person name="Varga T."/>
            <person name="Slot J."/>
            <person name="Riley R."/>
            <person name="Boka B."/>
            <person name="Rigling D."/>
            <person name="Barry K."/>
            <person name="Lee J."/>
            <person name="Mihaltcheva S."/>
            <person name="LaButti K."/>
            <person name="Lipzen A."/>
            <person name="Waldron R."/>
            <person name="Moloney N.M."/>
            <person name="Sperisen C."/>
            <person name="Kredics L."/>
            <person name="Vagvoelgyi C."/>
            <person name="Patrignani A."/>
            <person name="Fitzpatrick D."/>
            <person name="Nagy I."/>
            <person name="Doyle S."/>
            <person name="Anderson J.B."/>
            <person name="Grigoriev I.V."/>
            <person name="Gueldener U."/>
            <person name="Muensterkoetter M."/>
            <person name="Nagy L.G."/>
        </authorList>
    </citation>
    <scope>NUCLEOTIDE SEQUENCE [LARGE SCALE GENOMIC DNA]</scope>
    <source>
        <strain evidence="2">Ar21-2</strain>
    </source>
</reference>
<evidence type="ECO:0008006" key="3">
    <source>
        <dbReference type="Google" id="ProtNLM"/>
    </source>
</evidence>
<dbReference type="InParanoid" id="A0A2H3DML2"/>